<gene>
    <name evidence="1" type="ORF">JG687_00011378</name>
</gene>
<evidence type="ECO:0000313" key="2">
    <source>
        <dbReference type="Proteomes" id="UP000688947"/>
    </source>
</evidence>
<sequence length="52" mass="6161">MTLSQFKRSLHSSLKLTTVLTTQVRCLTPMKPAFILICRQVRFYRPRARLPR</sequence>
<comment type="caution">
    <text evidence="1">The sequence shown here is derived from an EMBL/GenBank/DDBJ whole genome shotgun (WGS) entry which is preliminary data.</text>
</comment>
<dbReference type="EMBL" id="JAENGZ010000695">
    <property type="protein sequence ID" value="KAG6955173.1"/>
    <property type="molecule type" value="Genomic_DNA"/>
</dbReference>
<proteinExistence type="predicted"/>
<evidence type="ECO:0000313" key="1">
    <source>
        <dbReference type="EMBL" id="KAG6955173.1"/>
    </source>
</evidence>
<accession>A0A8T1U608</accession>
<name>A0A8T1U608_9STRA</name>
<protein>
    <submittedName>
        <fullName evidence="1">Uncharacterized protein</fullName>
    </submittedName>
</protein>
<organism evidence="1 2">
    <name type="scientific">Phytophthora cactorum</name>
    <dbReference type="NCBI Taxonomy" id="29920"/>
    <lineage>
        <taxon>Eukaryota</taxon>
        <taxon>Sar</taxon>
        <taxon>Stramenopiles</taxon>
        <taxon>Oomycota</taxon>
        <taxon>Peronosporomycetes</taxon>
        <taxon>Peronosporales</taxon>
        <taxon>Peronosporaceae</taxon>
        <taxon>Phytophthora</taxon>
    </lineage>
</organism>
<reference evidence="1" key="1">
    <citation type="submission" date="2021-01" db="EMBL/GenBank/DDBJ databases">
        <title>Phytophthora aleatoria, a newly-described species from Pinus radiata is distinct from Phytophthora cactorum isolates based on comparative genomics.</title>
        <authorList>
            <person name="Mcdougal R."/>
            <person name="Panda P."/>
            <person name="Williams N."/>
            <person name="Studholme D.J."/>
        </authorList>
    </citation>
    <scope>NUCLEOTIDE SEQUENCE</scope>
    <source>
        <strain evidence="1">NZFS 3830</strain>
    </source>
</reference>
<dbReference type="AlphaFoldDB" id="A0A8T1U608"/>
<dbReference type="Proteomes" id="UP000688947">
    <property type="component" value="Unassembled WGS sequence"/>
</dbReference>